<dbReference type="PROSITE" id="PS00552">
    <property type="entry name" value="HTH_MERR_1"/>
    <property type="match status" value="1"/>
</dbReference>
<accession>A0ABP9VHE7</accession>
<reference evidence="3 4" key="1">
    <citation type="submission" date="2024-02" db="EMBL/GenBank/DDBJ databases">
        <title>Deinococcus xinjiangensis NBRC 107630.</title>
        <authorList>
            <person name="Ichikawa N."/>
            <person name="Katano-Makiyama Y."/>
            <person name="Hidaka K."/>
        </authorList>
    </citation>
    <scope>NUCLEOTIDE SEQUENCE [LARGE SCALE GENOMIC DNA]</scope>
    <source>
        <strain evidence="3 4">NBRC 107630</strain>
    </source>
</reference>
<evidence type="ECO:0000313" key="3">
    <source>
        <dbReference type="EMBL" id="GAA5504010.1"/>
    </source>
</evidence>
<dbReference type="PANTHER" id="PTHR30204">
    <property type="entry name" value="REDOX-CYCLING DRUG-SENSING TRANSCRIPTIONAL ACTIVATOR SOXR"/>
    <property type="match status" value="1"/>
</dbReference>
<dbReference type="RefSeq" id="WP_353543975.1">
    <property type="nucleotide sequence ID" value="NZ_BAABRN010000080.1"/>
</dbReference>
<dbReference type="PROSITE" id="PS50937">
    <property type="entry name" value="HTH_MERR_2"/>
    <property type="match status" value="1"/>
</dbReference>
<evidence type="ECO:0000313" key="4">
    <source>
        <dbReference type="Proteomes" id="UP001458946"/>
    </source>
</evidence>
<dbReference type="PANTHER" id="PTHR30204:SF93">
    <property type="entry name" value="HTH MERR-TYPE DOMAIN-CONTAINING PROTEIN"/>
    <property type="match status" value="1"/>
</dbReference>
<keyword evidence="1" id="KW-0238">DNA-binding</keyword>
<dbReference type="Proteomes" id="UP001458946">
    <property type="component" value="Unassembled WGS sequence"/>
</dbReference>
<dbReference type="PRINTS" id="PR00040">
    <property type="entry name" value="HTHMERR"/>
</dbReference>
<evidence type="ECO:0000256" key="1">
    <source>
        <dbReference type="ARBA" id="ARBA00023125"/>
    </source>
</evidence>
<dbReference type="SMART" id="SM00422">
    <property type="entry name" value="HTH_MERR"/>
    <property type="match status" value="1"/>
</dbReference>
<dbReference type="Pfam" id="PF13411">
    <property type="entry name" value="MerR_1"/>
    <property type="match status" value="1"/>
</dbReference>
<comment type="caution">
    <text evidence="3">The sequence shown here is derived from an EMBL/GenBank/DDBJ whole genome shotgun (WGS) entry which is preliminary data.</text>
</comment>
<dbReference type="EMBL" id="BAABRN010000080">
    <property type="protein sequence ID" value="GAA5504010.1"/>
    <property type="molecule type" value="Genomic_DNA"/>
</dbReference>
<protein>
    <recommendedName>
        <fullName evidence="2">HTH merR-type domain-containing protein</fullName>
    </recommendedName>
</protein>
<name>A0ABP9VHE7_9DEIO</name>
<keyword evidence="4" id="KW-1185">Reference proteome</keyword>
<dbReference type="Gene3D" id="1.10.1660.10">
    <property type="match status" value="1"/>
</dbReference>
<dbReference type="CDD" id="cd01282">
    <property type="entry name" value="HTH_MerR-like_sg3"/>
    <property type="match status" value="1"/>
</dbReference>
<dbReference type="InterPro" id="IPR009061">
    <property type="entry name" value="DNA-bd_dom_put_sf"/>
</dbReference>
<gene>
    <name evidence="3" type="ORF">Dxin01_03778</name>
</gene>
<organism evidence="3 4">
    <name type="scientific">Deinococcus xinjiangensis</name>
    <dbReference type="NCBI Taxonomy" id="457454"/>
    <lineage>
        <taxon>Bacteria</taxon>
        <taxon>Thermotogati</taxon>
        <taxon>Deinococcota</taxon>
        <taxon>Deinococci</taxon>
        <taxon>Deinococcales</taxon>
        <taxon>Deinococcaceae</taxon>
        <taxon>Deinococcus</taxon>
    </lineage>
</organism>
<feature type="domain" description="HTH merR-type" evidence="2">
    <location>
        <begin position="1"/>
        <end position="68"/>
    </location>
</feature>
<evidence type="ECO:0000259" key="2">
    <source>
        <dbReference type="PROSITE" id="PS50937"/>
    </source>
</evidence>
<sequence length="127" mass="14374">MKIGEFSAQSGISARLLRYYEEQGLLLPVRGENGYREYAPDMLESAAQIRGLLEAGMPTTIIRDILPCLSGTGDIYLKKLKPETRRRLEGERDRITARIECLTRNRDAIDAYLRAVPLTWPAEPPKP</sequence>
<dbReference type="InterPro" id="IPR000551">
    <property type="entry name" value="MerR-type_HTH_dom"/>
</dbReference>
<dbReference type="InterPro" id="IPR047057">
    <property type="entry name" value="MerR_fam"/>
</dbReference>
<proteinExistence type="predicted"/>
<dbReference type="SUPFAM" id="SSF46955">
    <property type="entry name" value="Putative DNA-binding domain"/>
    <property type="match status" value="1"/>
</dbReference>